<accession>A0AAV7W5W0</accession>
<reference evidence="1" key="1">
    <citation type="journal article" date="2022" name="bioRxiv">
        <title>Sequencing and chromosome-scale assembly of the giantPleurodeles waltlgenome.</title>
        <authorList>
            <person name="Brown T."/>
            <person name="Elewa A."/>
            <person name="Iarovenko S."/>
            <person name="Subramanian E."/>
            <person name="Araus A.J."/>
            <person name="Petzold A."/>
            <person name="Susuki M."/>
            <person name="Suzuki K.-i.T."/>
            <person name="Hayashi T."/>
            <person name="Toyoda A."/>
            <person name="Oliveira C."/>
            <person name="Osipova E."/>
            <person name="Leigh N.D."/>
            <person name="Simon A."/>
            <person name="Yun M.H."/>
        </authorList>
    </citation>
    <scope>NUCLEOTIDE SEQUENCE</scope>
    <source>
        <strain evidence="1">20211129_DDA</strain>
        <tissue evidence="1">Liver</tissue>
    </source>
</reference>
<gene>
    <name evidence="1" type="ORF">NDU88_003884</name>
</gene>
<evidence type="ECO:0000313" key="1">
    <source>
        <dbReference type="EMBL" id="KAJ1208499.1"/>
    </source>
</evidence>
<proteinExistence type="predicted"/>
<protein>
    <submittedName>
        <fullName evidence="1">Uncharacterized protein</fullName>
    </submittedName>
</protein>
<organism evidence="1 2">
    <name type="scientific">Pleurodeles waltl</name>
    <name type="common">Iberian ribbed newt</name>
    <dbReference type="NCBI Taxonomy" id="8319"/>
    <lineage>
        <taxon>Eukaryota</taxon>
        <taxon>Metazoa</taxon>
        <taxon>Chordata</taxon>
        <taxon>Craniata</taxon>
        <taxon>Vertebrata</taxon>
        <taxon>Euteleostomi</taxon>
        <taxon>Amphibia</taxon>
        <taxon>Batrachia</taxon>
        <taxon>Caudata</taxon>
        <taxon>Salamandroidea</taxon>
        <taxon>Salamandridae</taxon>
        <taxon>Pleurodelinae</taxon>
        <taxon>Pleurodeles</taxon>
    </lineage>
</organism>
<dbReference type="Proteomes" id="UP001066276">
    <property type="component" value="Chromosome 1_2"/>
</dbReference>
<evidence type="ECO:0000313" key="2">
    <source>
        <dbReference type="Proteomes" id="UP001066276"/>
    </source>
</evidence>
<dbReference type="AlphaFoldDB" id="A0AAV7W5W0"/>
<comment type="caution">
    <text evidence="1">The sequence shown here is derived from an EMBL/GenBank/DDBJ whole genome shotgun (WGS) entry which is preliminary data.</text>
</comment>
<name>A0AAV7W5W0_PLEWA</name>
<sequence>MGKVGRGIVDEEEMLRRVRKKQETYDERNKEDRKRGKLEIGDWVRTRVWDKTKKGLSKWSTTKRVVKVNNYSVELEDGRRWNASKITKCNEAELRKWCVMRNGATYGEVNKEEGRKRRLVKRPVRFNDYVTRVVL</sequence>
<keyword evidence="2" id="KW-1185">Reference proteome</keyword>
<dbReference type="EMBL" id="JANPWB010000002">
    <property type="protein sequence ID" value="KAJ1208499.1"/>
    <property type="molecule type" value="Genomic_DNA"/>
</dbReference>